<dbReference type="PANTHER" id="PTHR10627">
    <property type="entry name" value="SCP160"/>
    <property type="match status" value="1"/>
</dbReference>
<dbReference type="PANTHER" id="PTHR10627:SF72">
    <property type="entry name" value="STERILE ALPHA MOTIF_POINTED DOMAIN-CONTAINING PROTEIN-RELATED"/>
    <property type="match status" value="1"/>
</dbReference>
<proteinExistence type="predicted"/>
<dbReference type="SUPFAM" id="SSF47769">
    <property type="entry name" value="SAM/Pointed domain"/>
    <property type="match status" value="1"/>
</dbReference>
<accession>A0A834X5M4</accession>
<feature type="compositionally biased region" description="Basic residues" evidence="2">
    <location>
        <begin position="139"/>
        <end position="153"/>
    </location>
</feature>
<feature type="compositionally biased region" description="Low complexity" evidence="2">
    <location>
        <begin position="91"/>
        <end position="105"/>
    </location>
</feature>
<dbReference type="Pfam" id="PF07647">
    <property type="entry name" value="SAM_2"/>
    <property type="match status" value="1"/>
</dbReference>
<feature type="compositionally biased region" description="Acidic residues" evidence="2">
    <location>
        <begin position="165"/>
        <end position="177"/>
    </location>
</feature>
<dbReference type="OrthoDB" id="539213at2759"/>
<dbReference type="EMBL" id="JAAIUW010000003">
    <property type="protein sequence ID" value="KAF7839093.1"/>
    <property type="molecule type" value="Genomic_DNA"/>
</dbReference>
<keyword evidence="5" id="KW-1185">Reference proteome</keyword>
<dbReference type="InterPro" id="IPR001660">
    <property type="entry name" value="SAM"/>
</dbReference>
<gene>
    <name evidence="4" type="ORF">G2W53_007575</name>
</gene>
<feature type="compositionally biased region" description="Basic and acidic residues" evidence="2">
    <location>
        <begin position="178"/>
        <end position="190"/>
    </location>
</feature>
<feature type="region of interest" description="Disordered" evidence="2">
    <location>
        <begin position="1"/>
        <end position="225"/>
    </location>
</feature>
<sequence length="343" mass="38114">MAAEMQPPEPPISSPPRIANNSSETAAPLPAATATAAPATTSQQYIDNAGPSKRQRRPSVRLGDIGDQPATLAYDSHARRPTRHPWRLPKDSSSAPSSKAVKARSLTNLVNGDGESQENQEFEYMNNHNGNRNTELGFRKAKAKRGTATKRVRSSWVTASRVDEGAEGDSREDEDEGFRDFDPDPNRPLKDSSPVHSVDNIELGSWQGQRRATGQHVVSETREDDDMEFDHLPESDLKDRKLGTSEGVRSWLIELGLSRYAPMFEIHEVDDEVLPMLTFEDLKDMGINAVGSRRKMYTAIQKLREGCSQTSFYRSEYFWISLTLISATSCCLCNLGNQSLSVL</sequence>
<dbReference type="Proteomes" id="UP000634136">
    <property type="component" value="Unassembled WGS sequence"/>
</dbReference>
<protein>
    <submittedName>
        <fullName evidence="4">Transcription initiation factor TFIID subunit 11-like</fullName>
    </submittedName>
</protein>
<name>A0A834X5M4_9FABA</name>
<comment type="caution">
    <text evidence="4">The sequence shown here is derived from an EMBL/GenBank/DDBJ whole genome shotgun (WGS) entry which is preliminary data.</text>
</comment>
<dbReference type="InterPro" id="IPR013761">
    <property type="entry name" value="SAM/pointed_sf"/>
</dbReference>
<evidence type="ECO:0000313" key="4">
    <source>
        <dbReference type="EMBL" id="KAF7839093.1"/>
    </source>
</evidence>
<feature type="compositionally biased region" description="Polar residues" evidence="2">
    <location>
        <begin position="206"/>
        <end position="218"/>
    </location>
</feature>
<organism evidence="4 5">
    <name type="scientific">Senna tora</name>
    <dbReference type="NCBI Taxonomy" id="362788"/>
    <lineage>
        <taxon>Eukaryota</taxon>
        <taxon>Viridiplantae</taxon>
        <taxon>Streptophyta</taxon>
        <taxon>Embryophyta</taxon>
        <taxon>Tracheophyta</taxon>
        <taxon>Spermatophyta</taxon>
        <taxon>Magnoliopsida</taxon>
        <taxon>eudicotyledons</taxon>
        <taxon>Gunneridae</taxon>
        <taxon>Pentapetalae</taxon>
        <taxon>rosids</taxon>
        <taxon>fabids</taxon>
        <taxon>Fabales</taxon>
        <taxon>Fabaceae</taxon>
        <taxon>Caesalpinioideae</taxon>
        <taxon>Cassia clade</taxon>
        <taxon>Senna</taxon>
    </lineage>
</organism>
<feature type="compositionally biased region" description="Low complexity" evidence="2">
    <location>
        <begin position="25"/>
        <end position="41"/>
    </location>
</feature>
<reference evidence="4" key="1">
    <citation type="submission" date="2020-09" db="EMBL/GenBank/DDBJ databases">
        <title>Genome-Enabled Discovery of Anthraquinone Biosynthesis in Senna tora.</title>
        <authorList>
            <person name="Kang S.-H."/>
            <person name="Pandey R.P."/>
            <person name="Lee C.-M."/>
            <person name="Sim J.-S."/>
            <person name="Jeong J.-T."/>
            <person name="Choi B.-S."/>
            <person name="Jung M."/>
            <person name="Ginzburg D."/>
            <person name="Zhao K."/>
            <person name="Won S.Y."/>
            <person name="Oh T.-J."/>
            <person name="Yu Y."/>
            <person name="Kim N.-H."/>
            <person name="Lee O.R."/>
            <person name="Lee T.-H."/>
            <person name="Bashyal P."/>
            <person name="Kim T.-S."/>
            <person name="Lee W.-H."/>
            <person name="Kawkins C."/>
            <person name="Kim C.-K."/>
            <person name="Kim J.S."/>
            <person name="Ahn B.O."/>
            <person name="Rhee S.Y."/>
            <person name="Sohng J.K."/>
        </authorList>
    </citation>
    <scope>NUCLEOTIDE SEQUENCE</scope>
    <source>
        <tissue evidence="4">Leaf</tissue>
    </source>
</reference>
<dbReference type="PROSITE" id="PS50105">
    <property type="entry name" value="SAM_DOMAIN"/>
    <property type="match status" value="1"/>
</dbReference>
<dbReference type="AlphaFoldDB" id="A0A834X5M4"/>
<evidence type="ECO:0000256" key="2">
    <source>
        <dbReference type="SAM" id="MobiDB-lite"/>
    </source>
</evidence>
<evidence type="ECO:0000256" key="1">
    <source>
        <dbReference type="ARBA" id="ARBA00022737"/>
    </source>
</evidence>
<feature type="domain" description="SAM" evidence="3">
    <location>
        <begin position="243"/>
        <end position="306"/>
    </location>
</feature>
<evidence type="ECO:0000313" key="5">
    <source>
        <dbReference type="Proteomes" id="UP000634136"/>
    </source>
</evidence>
<dbReference type="Gene3D" id="1.10.150.50">
    <property type="entry name" value="Transcription Factor, Ets-1"/>
    <property type="match status" value="1"/>
</dbReference>
<dbReference type="CDD" id="cd09487">
    <property type="entry name" value="SAM_superfamily"/>
    <property type="match status" value="1"/>
</dbReference>
<keyword evidence="1" id="KW-0677">Repeat</keyword>
<dbReference type="SMART" id="SM00454">
    <property type="entry name" value="SAM"/>
    <property type="match status" value="1"/>
</dbReference>
<evidence type="ECO:0000259" key="3">
    <source>
        <dbReference type="PROSITE" id="PS50105"/>
    </source>
</evidence>